<dbReference type="PANTHER" id="PTHR43479:SF7">
    <property type="entry name" value="TETR-FAMILY TRANSCRIPTIONAL REGULATOR"/>
    <property type="match status" value="1"/>
</dbReference>
<dbReference type="InterPro" id="IPR001647">
    <property type="entry name" value="HTH_TetR"/>
</dbReference>
<name>A0A5P0ZZ78_9LACO</name>
<dbReference type="SUPFAM" id="SSF46689">
    <property type="entry name" value="Homeodomain-like"/>
    <property type="match status" value="1"/>
</dbReference>
<feature type="DNA-binding region" description="H-T-H motif" evidence="2">
    <location>
        <begin position="35"/>
        <end position="54"/>
    </location>
</feature>
<dbReference type="EMBL" id="VDFO01000037">
    <property type="protein sequence ID" value="MQS98122.1"/>
    <property type="molecule type" value="Genomic_DNA"/>
</dbReference>
<keyword evidence="6" id="KW-1185">Reference proteome</keyword>
<dbReference type="InterPro" id="IPR009057">
    <property type="entry name" value="Homeodomain-like_sf"/>
</dbReference>
<accession>A0A5P0ZZ78</accession>
<evidence type="ECO:0000256" key="1">
    <source>
        <dbReference type="ARBA" id="ARBA00023125"/>
    </source>
</evidence>
<dbReference type="PANTHER" id="PTHR43479">
    <property type="entry name" value="ACREF/ENVCD OPERON REPRESSOR-RELATED"/>
    <property type="match status" value="1"/>
</dbReference>
<comment type="caution">
    <text evidence="5">The sequence shown here is derived from an EMBL/GenBank/DDBJ whole genome shotgun (WGS) entry which is preliminary data.</text>
</comment>
<evidence type="ECO:0000259" key="3">
    <source>
        <dbReference type="PROSITE" id="PS50977"/>
    </source>
</evidence>
<evidence type="ECO:0000313" key="7">
    <source>
        <dbReference type="Proteomes" id="UP000414364"/>
    </source>
</evidence>
<organism evidence="5 6">
    <name type="scientific">Companilactobacillus halodurans</name>
    <dbReference type="NCBI Taxonomy" id="2584183"/>
    <lineage>
        <taxon>Bacteria</taxon>
        <taxon>Bacillati</taxon>
        <taxon>Bacillota</taxon>
        <taxon>Bacilli</taxon>
        <taxon>Lactobacillales</taxon>
        <taxon>Lactobacillaceae</taxon>
        <taxon>Companilactobacillus</taxon>
    </lineage>
</organism>
<protein>
    <submittedName>
        <fullName evidence="5">TetR/AcrR family transcriptional regulator</fullName>
    </submittedName>
</protein>
<reference evidence="6 7" key="1">
    <citation type="journal article" date="2019" name="Syst. Appl. Microbiol.">
        <title>Polyphasic characterization of two novel Lactobacillus spp. isolated from blown salami packages: Description of Lactobacillus halodurans sp. nov. and Lactobacillus salsicarnum sp. nov.</title>
        <authorList>
            <person name="Schuster J.A."/>
            <person name="Klingl A."/>
            <person name="Vogel R.F."/>
            <person name="Ehrmann M.A."/>
        </authorList>
    </citation>
    <scope>NUCLEOTIDE SEQUENCE [LARGE SCALE GENOMIC DNA]</scope>
    <source>
        <strain evidence="5 6">TMW 1.1920</strain>
        <strain evidence="4 7">TMW 1.2172</strain>
    </source>
</reference>
<dbReference type="InterPro" id="IPR050624">
    <property type="entry name" value="HTH-type_Tx_Regulator"/>
</dbReference>
<proteinExistence type="predicted"/>
<dbReference type="Gene3D" id="1.10.357.10">
    <property type="entry name" value="Tetracycline Repressor, domain 2"/>
    <property type="match status" value="1"/>
</dbReference>
<feature type="domain" description="HTH tetR-type" evidence="3">
    <location>
        <begin position="12"/>
        <end position="72"/>
    </location>
</feature>
<dbReference type="RefSeq" id="WP_153384721.1">
    <property type="nucleotide sequence ID" value="NZ_VDFO01000037.1"/>
</dbReference>
<sequence length="84" mass="10063">MKNERKTDRRTIFIISAIKDAFLKLIEQKSYNQINVAEFCREARITRSTFYLHYDNLTDVLNEILDEVLLFNKTYIEPVKAYLI</sequence>
<dbReference type="Proteomes" id="UP000371423">
    <property type="component" value="Unassembled WGS sequence"/>
</dbReference>
<evidence type="ECO:0000313" key="4">
    <source>
        <dbReference type="EMBL" id="MQS75311.1"/>
    </source>
</evidence>
<keyword evidence="1 2" id="KW-0238">DNA-binding</keyword>
<evidence type="ECO:0000313" key="6">
    <source>
        <dbReference type="Proteomes" id="UP000371423"/>
    </source>
</evidence>
<dbReference type="OrthoDB" id="9810250at2"/>
<dbReference type="Proteomes" id="UP000414364">
    <property type="component" value="Unassembled WGS sequence"/>
</dbReference>
<evidence type="ECO:0000313" key="5">
    <source>
        <dbReference type="EMBL" id="MQS98122.1"/>
    </source>
</evidence>
<gene>
    <name evidence="5" type="ORF">FHL05_09535</name>
    <name evidence="4" type="ORF">FHL06_02730</name>
</gene>
<dbReference type="PROSITE" id="PS50977">
    <property type="entry name" value="HTH_TETR_2"/>
    <property type="match status" value="1"/>
</dbReference>
<dbReference type="AlphaFoldDB" id="A0A5P0ZZ78"/>
<dbReference type="GO" id="GO:0003677">
    <property type="term" value="F:DNA binding"/>
    <property type="evidence" value="ECO:0007669"/>
    <property type="project" value="UniProtKB-UniRule"/>
</dbReference>
<evidence type="ECO:0000256" key="2">
    <source>
        <dbReference type="PROSITE-ProRule" id="PRU00335"/>
    </source>
</evidence>
<dbReference type="EMBL" id="VDFP01000003">
    <property type="protein sequence ID" value="MQS75311.1"/>
    <property type="molecule type" value="Genomic_DNA"/>
</dbReference>